<evidence type="ECO:0000313" key="3">
    <source>
        <dbReference type="EMBL" id="TFK97939.1"/>
    </source>
</evidence>
<reference evidence="3 4" key="1">
    <citation type="journal article" date="2019" name="Nat. Ecol. Evol.">
        <title>Megaphylogeny resolves global patterns of mushroom evolution.</title>
        <authorList>
            <person name="Varga T."/>
            <person name="Krizsan K."/>
            <person name="Foldi C."/>
            <person name="Dima B."/>
            <person name="Sanchez-Garcia M."/>
            <person name="Sanchez-Ramirez S."/>
            <person name="Szollosi G.J."/>
            <person name="Szarkandi J.G."/>
            <person name="Papp V."/>
            <person name="Albert L."/>
            <person name="Andreopoulos W."/>
            <person name="Angelini C."/>
            <person name="Antonin V."/>
            <person name="Barry K.W."/>
            <person name="Bougher N.L."/>
            <person name="Buchanan P."/>
            <person name="Buyck B."/>
            <person name="Bense V."/>
            <person name="Catcheside P."/>
            <person name="Chovatia M."/>
            <person name="Cooper J."/>
            <person name="Damon W."/>
            <person name="Desjardin D."/>
            <person name="Finy P."/>
            <person name="Geml J."/>
            <person name="Haridas S."/>
            <person name="Hughes K."/>
            <person name="Justo A."/>
            <person name="Karasinski D."/>
            <person name="Kautmanova I."/>
            <person name="Kiss B."/>
            <person name="Kocsube S."/>
            <person name="Kotiranta H."/>
            <person name="LaButti K.M."/>
            <person name="Lechner B.E."/>
            <person name="Liimatainen K."/>
            <person name="Lipzen A."/>
            <person name="Lukacs Z."/>
            <person name="Mihaltcheva S."/>
            <person name="Morgado L.N."/>
            <person name="Niskanen T."/>
            <person name="Noordeloos M.E."/>
            <person name="Ohm R.A."/>
            <person name="Ortiz-Santana B."/>
            <person name="Ovrebo C."/>
            <person name="Racz N."/>
            <person name="Riley R."/>
            <person name="Savchenko A."/>
            <person name="Shiryaev A."/>
            <person name="Soop K."/>
            <person name="Spirin V."/>
            <person name="Szebenyi C."/>
            <person name="Tomsovsky M."/>
            <person name="Tulloss R.E."/>
            <person name="Uehling J."/>
            <person name="Grigoriev I.V."/>
            <person name="Vagvolgyi C."/>
            <person name="Papp T."/>
            <person name="Martin F.M."/>
            <person name="Miettinen O."/>
            <person name="Hibbett D.S."/>
            <person name="Nagy L.G."/>
        </authorList>
    </citation>
    <scope>NUCLEOTIDE SEQUENCE [LARGE SCALE GENOMIC DNA]</scope>
    <source>
        <strain evidence="3 4">CBS 309.79</strain>
    </source>
</reference>
<dbReference type="AlphaFoldDB" id="A0A5C3QA80"/>
<gene>
    <name evidence="3" type="ORF">BDV98DRAFT_573661</name>
</gene>
<dbReference type="InterPro" id="IPR013595">
    <property type="entry name" value="Pept_S33_TAP-like_C"/>
</dbReference>
<dbReference type="EMBL" id="ML178843">
    <property type="protein sequence ID" value="TFK97939.1"/>
    <property type="molecule type" value="Genomic_DNA"/>
</dbReference>
<dbReference type="Gene3D" id="3.40.50.1820">
    <property type="entry name" value="alpha/beta hydrolase"/>
    <property type="match status" value="1"/>
</dbReference>
<organism evidence="3 4">
    <name type="scientific">Pterulicium gracile</name>
    <dbReference type="NCBI Taxonomy" id="1884261"/>
    <lineage>
        <taxon>Eukaryota</taxon>
        <taxon>Fungi</taxon>
        <taxon>Dikarya</taxon>
        <taxon>Basidiomycota</taxon>
        <taxon>Agaricomycotina</taxon>
        <taxon>Agaricomycetes</taxon>
        <taxon>Agaricomycetidae</taxon>
        <taxon>Agaricales</taxon>
        <taxon>Pleurotineae</taxon>
        <taxon>Pterulaceae</taxon>
        <taxon>Pterulicium</taxon>
    </lineage>
</organism>
<dbReference type="OrthoDB" id="425534at2759"/>
<evidence type="ECO:0000259" key="2">
    <source>
        <dbReference type="Pfam" id="PF08386"/>
    </source>
</evidence>
<dbReference type="Proteomes" id="UP000305067">
    <property type="component" value="Unassembled WGS sequence"/>
</dbReference>
<evidence type="ECO:0000256" key="1">
    <source>
        <dbReference type="SAM" id="MobiDB-lite"/>
    </source>
</evidence>
<dbReference type="SUPFAM" id="SSF53474">
    <property type="entry name" value="alpha/beta-Hydrolases"/>
    <property type="match status" value="1"/>
</dbReference>
<keyword evidence="4" id="KW-1185">Reference proteome</keyword>
<evidence type="ECO:0000313" key="4">
    <source>
        <dbReference type="Proteomes" id="UP000305067"/>
    </source>
</evidence>
<protein>
    <submittedName>
        <fullName evidence="3">TAP-like protein-domain-containing protein</fullName>
    </submittedName>
</protein>
<feature type="region of interest" description="Disordered" evidence="1">
    <location>
        <begin position="175"/>
        <end position="208"/>
    </location>
</feature>
<dbReference type="Pfam" id="PF08386">
    <property type="entry name" value="Abhydrolase_4"/>
    <property type="match status" value="1"/>
</dbReference>
<accession>A0A5C3QA80</accession>
<feature type="domain" description="Peptidase S33 tripeptidyl aminopeptidase-like C-terminal" evidence="2">
    <location>
        <begin position="76"/>
        <end position="166"/>
    </location>
</feature>
<name>A0A5C3QA80_9AGAR</name>
<dbReference type="STRING" id="1884261.A0A5C3QA80"/>
<dbReference type="InterPro" id="IPR029058">
    <property type="entry name" value="AB_hydrolase_fold"/>
</dbReference>
<feature type="compositionally biased region" description="Gly residues" evidence="1">
    <location>
        <begin position="182"/>
        <end position="202"/>
    </location>
</feature>
<sequence>MLAQGLAAVEARDAETLALLFGTGAPQSAAGPLALAIRAVDAAALRDTQEDLQEYATRMRESTKYFPAAAESDRMFASGWKINPDHFRGPIGSDNTSHPLLVIGNTYDPITPLAAAEKVSKLFAGSRLLQYDIPGHSSMAWSSPCILDHMRTYFRDGALPEEGAKCEMTGDLFSADASDGPAGQGNGTAGGRGGRGGGGGGEGGEDAEEEGAAVGMHGGMSLVVVVLSSVLALLL</sequence>
<proteinExistence type="predicted"/>